<reference evidence="1 2" key="1">
    <citation type="submission" date="2018-09" db="EMBL/GenBank/DDBJ databases">
        <title>Marinorhizobium profundi gen. nov., sp. nov., isolated from a deep-sea sediment sample from the New Britain Trench and proposal of Marinorhizobiaceae fam. nov. in the order Rhizobiales of the class Alphaproteobacteria.</title>
        <authorList>
            <person name="Cao J."/>
        </authorList>
    </citation>
    <scope>NUCLEOTIDE SEQUENCE [LARGE SCALE GENOMIC DNA]</scope>
    <source>
        <strain evidence="1 2">WS11</strain>
    </source>
</reference>
<dbReference type="RefSeq" id="WP_126007702.1">
    <property type="nucleotide sequence ID" value="NZ_CP032509.1"/>
</dbReference>
<keyword evidence="2" id="KW-1185">Reference proteome</keyword>
<protein>
    <submittedName>
        <fullName evidence="1">Uncharacterized protein</fullName>
    </submittedName>
</protein>
<sequence>MTGLLGRGVLANWGGITDDAEVDYNAWHSLEHMPERLAIPGFRRGRRCIAVDGVPQDRRYFMMYETDEIDTLASAPYLARLNDPTPWTTRVLSAYVAPSRTVCRVLQTRGRGVGGWLATYEFNEPSRDDARGFAVGGWLDLVCKLDGVLGAHALEGDPQFGQQPTKEKTFREARGDKDVTVAIALLVEGMDRKSTETAMAALDADMGALRADRVTLYETQHVLSDADAHL</sequence>
<evidence type="ECO:0000313" key="2">
    <source>
        <dbReference type="Proteomes" id="UP000268192"/>
    </source>
</evidence>
<organism evidence="1 2">
    <name type="scientific">Georhizobium profundi</name>
    <dbReference type="NCBI Taxonomy" id="2341112"/>
    <lineage>
        <taxon>Bacteria</taxon>
        <taxon>Pseudomonadati</taxon>
        <taxon>Pseudomonadota</taxon>
        <taxon>Alphaproteobacteria</taxon>
        <taxon>Hyphomicrobiales</taxon>
        <taxon>Rhizobiaceae</taxon>
        <taxon>Georhizobium</taxon>
    </lineage>
</organism>
<dbReference type="OrthoDB" id="3034735at2"/>
<proteinExistence type="predicted"/>
<accession>A0A3Q8XLK8</accession>
<evidence type="ECO:0000313" key="1">
    <source>
        <dbReference type="EMBL" id="AZN70470.1"/>
    </source>
</evidence>
<dbReference type="AlphaFoldDB" id="A0A3Q8XLK8"/>
<dbReference type="KEGG" id="abaw:D5400_03545"/>
<gene>
    <name evidence="1" type="ORF">D5400_03545</name>
</gene>
<name>A0A3Q8XLK8_9HYPH</name>
<dbReference type="EMBL" id="CP032509">
    <property type="protein sequence ID" value="AZN70470.1"/>
    <property type="molecule type" value="Genomic_DNA"/>
</dbReference>
<dbReference type="Proteomes" id="UP000268192">
    <property type="component" value="Chromosome"/>
</dbReference>